<evidence type="ECO:0000256" key="6">
    <source>
        <dbReference type="ARBA" id="ARBA00008418"/>
    </source>
</evidence>
<dbReference type="STRING" id="8840.ENSAPLP00000017696"/>
<dbReference type="GeneTree" id="ENSGT00940000160544"/>
<dbReference type="PROSITE" id="PS51089">
    <property type="entry name" value="HP"/>
    <property type="match status" value="1"/>
</dbReference>
<dbReference type="SUPFAM" id="SSF47050">
    <property type="entry name" value="VHP, Villin headpiece domain"/>
    <property type="match status" value="1"/>
</dbReference>
<evidence type="ECO:0000256" key="7">
    <source>
        <dbReference type="ARBA" id="ARBA00017436"/>
    </source>
</evidence>
<dbReference type="GO" id="GO:0001726">
    <property type="term" value="C:ruffle"/>
    <property type="evidence" value="ECO:0007669"/>
    <property type="project" value="Ensembl"/>
</dbReference>
<evidence type="ECO:0000256" key="2">
    <source>
        <dbReference type="ARBA" id="ARBA00004466"/>
    </source>
</evidence>
<dbReference type="GO" id="GO:0032432">
    <property type="term" value="C:actin filament bundle"/>
    <property type="evidence" value="ECO:0007669"/>
    <property type="project" value="Ensembl"/>
</dbReference>
<keyword evidence="12" id="KW-0009">Actin-binding</keyword>
<dbReference type="GO" id="GO:0005546">
    <property type="term" value="F:phosphatidylinositol-4,5-bisphosphate binding"/>
    <property type="evidence" value="ECO:0007669"/>
    <property type="project" value="Ensembl"/>
</dbReference>
<dbReference type="GO" id="GO:0030027">
    <property type="term" value="C:lamellipodium"/>
    <property type="evidence" value="ECO:0007669"/>
    <property type="project" value="Ensembl"/>
</dbReference>
<dbReference type="FunFam" id="3.40.20.10:FF:000001">
    <property type="entry name" value="Gelsolin"/>
    <property type="match status" value="1"/>
</dbReference>
<dbReference type="InterPro" id="IPR007122">
    <property type="entry name" value="Villin/Gelsolin"/>
</dbReference>
<reference evidence="15" key="3">
    <citation type="submission" date="2025-09" db="UniProtKB">
        <authorList>
            <consortium name="Ensembl"/>
        </authorList>
    </citation>
    <scope>IDENTIFICATION</scope>
</reference>
<dbReference type="GO" id="GO:0035727">
    <property type="term" value="F:lysophosphatidic acid binding"/>
    <property type="evidence" value="ECO:0007669"/>
    <property type="project" value="Ensembl"/>
</dbReference>
<dbReference type="PRINTS" id="PR00597">
    <property type="entry name" value="GELSOLIN"/>
</dbReference>
<dbReference type="FunFam" id="3.40.20.10:FF:000005">
    <property type="entry name" value="Gelsolin"/>
    <property type="match status" value="1"/>
</dbReference>
<evidence type="ECO:0000256" key="9">
    <source>
        <dbReference type="ARBA" id="ARBA00022490"/>
    </source>
</evidence>
<dbReference type="GO" id="GO:0051015">
    <property type="term" value="F:actin filament binding"/>
    <property type="evidence" value="ECO:0007669"/>
    <property type="project" value="Ensembl"/>
</dbReference>
<dbReference type="SMART" id="SM00262">
    <property type="entry name" value="GEL"/>
    <property type="match status" value="2"/>
</dbReference>
<dbReference type="PANTHER" id="PTHR11977">
    <property type="entry name" value="VILLIN"/>
    <property type="match status" value="1"/>
</dbReference>
<evidence type="ECO:0000259" key="14">
    <source>
        <dbReference type="PROSITE" id="PS51089"/>
    </source>
</evidence>
<dbReference type="Proteomes" id="UP000016666">
    <property type="component" value="Unassembled WGS sequence"/>
</dbReference>
<evidence type="ECO:0000256" key="10">
    <source>
        <dbReference type="ARBA" id="ARBA00022737"/>
    </source>
</evidence>
<dbReference type="GO" id="GO:0030042">
    <property type="term" value="P:actin filament depolymerization"/>
    <property type="evidence" value="ECO:0007669"/>
    <property type="project" value="Ensembl"/>
</dbReference>
<accession>A0A493SVS3</accession>
<feature type="domain" description="HP" evidence="14">
    <location>
        <begin position="303"/>
        <end position="369"/>
    </location>
</feature>
<name>A0A493SVS3_ANAPP</name>
<dbReference type="GO" id="GO:0030836">
    <property type="term" value="P:positive regulation of actin filament depolymerization"/>
    <property type="evidence" value="ECO:0007669"/>
    <property type="project" value="Ensembl"/>
</dbReference>
<evidence type="ECO:0000256" key="8">
    <source>
        <dbReference type="ARBA" id="ARBA00022467"/>
    </source>
</evidence>
<dbReference type="GO" id="GO:0042803">
    <property type="term" value="F:protein homodimerization activity"/>
    <property type="evidence" value="ECO:0007669"/>
    <property type="project" value="Ensembl"/>
</dbReference>
<dbReference type="GO" id="GO:0032233">
    <property type="term" value="P:positive regulation of actin filament bundle assembly"/>
    <property type="evidence" value="ECO:0007669"/>
    <property type="project" value="Ensembl"/>
</dbReference>
<dbReference type="Gene3D" id="3.40.20.10">
    <property type="entry name" value="Severin"/>
    <property type="match status" value="2"/>
</dbReference>
<evidence type="ECO:0000256" key="12">
    <source>
        <dbReference type="ARBA" id="ARBA00023203"/>
    </source>
</evidence>
<dbReference type="SMART" id="SM00153">
    <property type="entry name" value="VHP"/>
    <property type="match status" value="1"/>
</dbReference>
<dbReference type="InterPro" id="IPR003128">
    <property type="entry name" value="Villin_headpiece"/>
</dbReference>
<keyword evidence="10" id="KW-0677">Repeat</keyword>
<dbReference type="GO" id="GO:0005737">
    <property type="term" value="C:cytoplasm"/>
    <property type="evidence" value="ECO:0007669"/>
    <property type="project" value="TreeGrafter"/>
</dbReference>
<gene>
    <name evidence="15" type="primary">VIL1</name>
</gene>
<dbReference type="GO" id="GO:0030175">
    <property type="term" value="C:filopodium"/>
    <property type="evidence" value="ECO:0007669"/>
    <property type="project" value="Ensembl"/>
</dbReference>
<dbReference type="AlphaFoldDB" id="A0A493SVS3"/>
<proteinExistence type="inferred from homology"/>
<evidence type="ECO:0000256" key="4">
    <source>
        <dbReference type="ARBA" id="ARBA00004496"/>
    </source>
</evidence>
<dbReference type="GO" id="GO:0005509">
    <property type="term" value="F:calcium ion binding"/>
    <property type="evidence" value="ECO:0007669"/>
    <property type="project" value="Ensembl"/>
</dbReference>
<dbReference type="GO" id="GO:0071364">
    <property type="term" value="P:cellular response to epidermal growth factor stimulus"/>
    <property type="evidence" value="ECO:0007669"/>
    <property type="project" value="Ensembl"/>
</dbReference>
<dbReference type="GO" id="GO:0060327">
    <property type="term" value="P:cytoplasmic actin-based contraction involved in cell motility"/>
    <property type="evidence" value="ECO:0007669"/>
    <property type="project" value="Ensembl"/>
</dbReference>
<dbReference type="OMA" id="DCAREYL"/>
<dbReference type="GO" id="GO:0051014">
    <property type="term" value="P:actin filament severing"/>
    <property type="evidence" value="ECO:0007669"/>
    <property type="project" value="Ensembl"/>
</dbReference>
<dbReference type="GO" id="GO:0007173">
    <property type="term" value="P:epidermal growth factor receptor signaling pathway"/>
    <property type="evidence" value="ECO:0007669"/>
    <property type="project" value="Ensembl"/>
</dbReference>
<dbReference type="GO" id="GO:0008360">
    <property type="term" value="P:regulation of cell shape"/>
    <property type="evidence" value="ECO:0007669"/>
    <property type="project" value="Ensembl"/>
</dbReference>
<reference evidence="15" key="2">
    <citation type="submission" date="2025-08" db="UniProtKB">
        <authorList>
            <consortium name="Ensembl"/>
        </authorList>
    </citation>
    <scope>IDENTIFICATION</scope>
</reference>
<protein>
    <recommendedName>
        <fullName evidence="7">Villin-1</fullName>
    </recommendedName>
</protein>
<keyword evidence="8" id="KW-0117">Actin capping</keyword>
<dbReference type="FunFam" id="1.10.950.10:FF:000005">
    <property type="entry name" value="Villin-1"/>
    <property type="match status" value="1"/>
</dbReference>
<evidence type="ECO:0000313" key="16">
    <source>
        <dbReference type="Proteomes" id="UP000016666"/>
    </source>
</evidence>
<dbReference type="Gene3D" id="1.10.950.10">
    <property type="entry name" value="Villin headpiece domain"/>
    <property type="match status" value="1"/>
</dbReference>
<dbReference type="Pfam" id="PF00626">
    <property type="entry name" value="Gelsolin"/>
    <property type="match status" value="2"/>
</dbReference>
<dbReference type="InterPro" id="IPR007123">
    <property type="entry name" value="Gelsolin-like_dom"/>
</dbReference>
<dbReference type="CDD" id="cd11291">
    <property type="entry name" value="gelsolin_S6_like"/>
    <property type="match status" value="1"/>
</dbReference>
<sequence>WLGHFYGGDCYLVLYTYHVGPKVNRIIYIWQGGTSRAGSTEPVPSTRLFQVHGTNEFNTKAFEVPVRASSLNSNDVFVLKTPNCCYLWYGKGCSGDEREMAKTVADIISKTEKPVIAEGQEPPEFWVALGGKSQYASNKRYRLPEENPSLPPRLFECSNKTGKFQATEIVDFMQDDLDENDVYLLDTFDQVFFWVGKGANTSEKEAAAVMAQEYLRSDPSGRDMDTPIIVVKQGCEPPTFTGWFVAWDPLCWSVSDGGEGGGKVAEEVGICRDLAPVGALSASVPPLPGQEILRGAQSRAGGHQQHGTFPLHVLVNTAAEDLPRGVDPSRKEQHLSDQDFQAVFGMNRSAFGNLPVWKQQNLKKEKGLF</sequence>
<evidence type="ECO:0000256" key="13">
    <source>
        <dbReference type="ARBA" id="ARBA00023273"/>
    </source>
</evidence>
<dbReference type="Ensembl" id="ENSAPLT00000025622.1">
    <property type="protein sequence ID" value="ENSAPLP00000017696.1"/>
    <property type="gene ID" value="ENSAPLG00000025266.1"/>
</dbReference>
<dbReference type="GO" id="GO:0005902">
    <property type="term" value="C:microvillus"/>
    <property type="evidence" value="ECO:0007669"/>
    <property type="project" value="Ensembl"/>
</dbReference>
<organism evidence="15 16">
    <name type="scientific">Anas platyrhynchos platyrhynchos</name>
    <name type="common">Northern mallard</name>
    <dbReference type="NCBI Taxonomy" id="8840"/>
    <lineage>
        <taxon>Eukaryota</taxon>
        <taxon>Metazoa</taxon>
        <taxon>Chordata</taxon>
        <taxon>Craniata</taxon>
        <taxon>Vertebrata</taxon>
        <taxon>Euteleostomi</taxon>
        <taxon>Archelosauria</taxon>
        <taxon>Archosauria</taxon>
        <taxon>Dinosauria</taxon>
        <taxon>Saurischia</taxon>
        <taxon>Theropoda</taxon>
        <taxon>Coelurosauria</taxon>
        <taxon>Aves</taxon>
        <taxon>Neognathae</taxon>
        <taxon>Galloanserae</taxon>
        <taxon>Anseriformes</taxon>
        <taxon>Anatidae</taxon>
        <taxon>Anatinae</taxon>
        <taxon>Anas</taxon>
    </lineage>
</organism>
<evidence type="ECO:0000256" key="5">
    <source>
        <dbReference type="ARBA" id="ARBA00004510"/>
    </source>
</evidence>
<comment type="similarity">
    <text evidence="6">Belongs to the villin/gelsolin family.</text>
</comment>
<dbReference type="GO" id="GO:0009617">
    <property type="term" value="P:response to bacterium"/>
    <property type="evidence" value="ECO:0007669"/>
    <property type="project" value="Ensembl"/>
</dbReference>
<evidence type="ECO:0000256" key="1">
    <source>
        <dbReference type="ARBA" id="ARBA00004105"/>
    </source>
</evidence>
<dbReference type="InterPro" id="IPR036886">
    <property type="entry name" value="Villin_headpiece_dom_sf"/>
</dbReference>
<keyword evidence="9" id="KW-0963">Cytoplasm</keyword>
<dbReference type="GO" id="GO:2000394">
    <property type="term" value="P:positive regulation of lamellipodium morphogenesis"/>
    <property type="evidence" value="ECO:0007669"/>
    <property type="project" value="Ensembl"/>
</dbReference>
<keyword evidence="16" id="KW-1185">Reference proteome</keyword>
<dbReference type="InterPro" id="IPR029006">
    <property type="entry name" value="ADF-H/Gelsolin-like_dom_sf"/>
</dbReference>
<dbReference type="GO" id="GO:0051016">
    <property type="term" value="P:barbed-end actin filament capping"/>
    <property type="evidence" value="ECO:0007669"/>
    <property type="project" value="Ensembl"/>
</dbReference>
<dbReference type="GO" id="GO:0010634">
    <property type="term" value="P:positive regulation of epithelial cell migration"/>
    <property type="evidence" value="ECO:0007669"/>
    <property type="project" value="Ensembl"/>
</dbReference>
<dbReference type="GO" id="GO:0030855">
    <property type="term" value="P:epithelial cell differentiation"/>
    <property type="evidence" value="ECO:0007669"/>
    <property type="project" value="Ensembl"/>
</dbReference>
<reference evidence="16" key="1">
    <citation type="submission" date="2017-10" db="EMBL/GenBank/DDBJ databases">
        <title>A new Pekin duck reference genome.</title>
        <authorList>
            <person name="Hou Z.-C."/>
            <person name="Zhou Z.-K."/>
            <person name="Zhu F."/>
            <person name="Hou S.-S."/>
        </authorList>
    </citation>
    <scope>NUCLEOTIDE SEQUENCE [LARGE SCALE GENOMIC DNA]</scope>
</reference>
<evidence type="ECO:0000256" key="3">
    <source>
        <dbReference type="ARBA" id="ARBA00004495"/>
    </source>
</evidence>
<keyword evidence="11" id="KW-0106">Calcium</keyword>
<keyword evidence="13" id="KW-0966">Cell projection</keyword>
<evidence type="ECO:0000256" key="11">
    <source>
        <dbReference type="ARBA" id="ARBA00022837"/>
    </source>
</evidence>
<comment type="subcellular location">
    <subcellularLocation>
        <location evidence="3">Cell projection</location>
        <location evidence="3">Filopodium tip</location>
    </subcellularLocation>
    <subcellularLocation>
        <location evidence="5">Cell projection</location>
        <location evidence="5">Lamellipodium</location>
    </subcellularLocation>
    <subcellularLocation>
        <location evidence="1">Cell projection</location>
        <location evidence="1">Microvillus</location>
    </subcellularLocation>
    <subcellularLocation>
        <location evidence="2">Cell projection</location>
        <location evidence="2">Ruffle</location>
    </subcellularLocation>
    <subcellularLocation>
        <location evidence="4">Cytoplasm</location>
    </subcellularLocation>
</comment>
<evidence type="ECO:0000313" key="15">
    <source>
        <dbReference type="Ensembl" id="ENSAPLP00000017696.1"/>
    </source>
</evidence>
<dbReference type="CDD" id="cd11288">
    <property type="entry name" value="gelsolin_S5_like"/>
    <property type="match status" value="1"/>
</dbReference>
<dbReference type="PANTHER" id="PTHR11977:SF35">
    <property type="entry name" value="VILLIN-1"/>
    <property type="match status" value="1"/>
</dbReference>
<dbReference type="GO" id="GO:0005886">
    <property type="term" value="C:plasma membrane"/>
    <property type="evidence" value="ECO:0007669"/>
    <property type="project" value="Ensembl"/>
</dbReference>
<dbReference type="Pfam" id="PF02209">
    <property type="entry name" value="VHP"/>
    <property type="match status" value="1"/>
</dbReference>
<dbReference type="SUPFAM" id="SSF55753">
    <property type="entry name" value="Actin depolymerizing proteins"/>
    <property type="match status" value="3"/>
</dbReference>
<dbReference type="GO" id="GO:0030041">
    <property type="term" value="P:actin filament polymerization"/>
    <property type="evidence" value="ECO:0007669"/>
    <property type="project" value="Ensembl"/>
</dbReference>
<dbReference type="GO" id="GO:0051125">
    <property type="term" value="P:regulation of actin nucleation"/>
    <property type="evidence" value="ECO:0007669"/>
    <property type="project" value="Ensembl"/>
</dbReference>